<keyword evidence="5" id="KW-0325">Glycoprotein</keyword>
<evidence type="ECO:0000256" key="8">
    <source>
        <dbReference type="SAM" id="Phobius"/>
    </source>
</evidence>
<feature type="compositionally biased region" description="Low complexity" evidence="7">
    <location>
        <begin position="234"/>
        <end position="247"/>
    </location>
</feature>
<dbReference type="SMART" id="SM01015">
    <property type="entry name" value="Arfaptin"/>
    <property type="match status" value="1"/>
</dbReference>
<dbReference type="Gene3D" id="1.10.287.810">
    <property type="entry name" value="Mitochondrial import inner membrane translocase subunit tim13 like domains"/>
    <property type="match status" value="1"/>
</dbReference>
<dbReference type="EMBL" id="JAIFTH010000378">
    <property type="protein sequence ID" value="KAG9509677.1"/>
    <property type="molecule type" value="Genomic_DNA"/>
</dbReference>
<feature type="transmembrane region" description="Helical" evidence="8">
    <location>
        <begin position="671"/>
        <end position="691"/>
    </location>
</feature>
<dbReference type="InterPro" id="IPR035427">
    <property type="entry name" value="Tim10-like_dom_sf"/>
</dbReference>
<feature type="compositionally biased region" description="Low complexity" evidence="7">
    <location>
        <begin position="450"/>
        <end position="467"/>
    </location>
</feature>
<feature type="region of interest" description="Disordered" evidence="7">
    <location>
        <begin position="1009"/>
        <end position="1034"/>
    </location>
</feature>
<evidence type="ECO:0000259" key="9">
    <source>
        <dbReference type="PROSITE" id="PS50870"/>
    </source>
</evidence>
<dbReference type="PANTHER" id="PTHR10680:SF28">
    <property type="entry name" value="SMP-30_GLUCONOLACTONASE_LRE-LIKE REGION DOMAIN-CONTAINING PROTEIN"/>
    <property type="match status" value="1"/>
</dbReference>
<evidence type="ECO:0000256" key="6">
    <source>
        <dbReference type="ARBA" id="ARBA00048431"/>
    </source>
</evidence>
<evidence type="ECO:0000256" key="7">
    <source>
        <dbReference type="SAM" id="MobiDB-lite"/>
    </source>
</evidence>
<comment type="caution">
    <text evidence="10">The sequence shown here is derived from an EMBL/GenBank/DDBJ whole genome shotgun (WGS) entry which is preliminary data.</text>
</comment>
<dbReference type="InterPro" id="IPR024548">
    <property type="entry name" value="Cu2_monoox_C"/>
</dbReference>
<name>A0ABQ7S8C0_9ACAR</name>
<evidence type="ECO:0000313" key="10">
    <source>
        <dbReference type="EMBL" id="KAG9509677.1"/>
    </source>
</evidence>
<dbReference type="PROSITE" id="PS50870">
    <property type="entry name" value="AH"/>
    <property type="match status" value="1"/>
</dbReference>
<gene>
    <name evidence="10" type="primary">pam-a</name>
    <name evidence="10" type="ORF">GZH46_01796</name>
</gene>
<evidence type="ECO:0000256" key="1">
    <source>
        <dbReference type="ARBA" id="ARBA00012689"/>
    </source>
</evidence>
<evidence type="ECO:0000313" key="11">
    <source>
        <dbReference type="Proteomes" id="UP000825002"/>
    </source>
</evidence>
<dbReference type="InterPro" id="IPR004217">
    <property type="entry name" value="Tim10-like"/>
</dbReference>
<dbReference type="Gene3D" id="2.60.120.230">
    <property type="match status" value="1"/>
</dbReference>
<dbReference type="InterPro" id="IPR010504">
    <property type="entry name" value="AH_dom"/>
</dbReference>
<dbReference type="Pfam" id="PF06456">
    <property type="entry name" value="Arfaptin"/>
    <property type="match status" value="2"/>
</dbReference>
<keyword evidence="11" id="KW-1185">Reference proteome</keyword>
<dbReference type="Gene3D" id="2.60.120.310">
    <property type="entry name" value="Copper type II, ascorbate-dependent monooxygenase, N-terminal domain"/>
    <property type="match status" value="1"/>
</dbReference>
<keyword evidence="8" id="KW-0812">Transmembrane</keyword>
<dbReference type="Pfam" id="PF01082">
    <property type="entry name" value="Cu2_monooxygen"/>
    <property type="match status" value="1"/>
</dbReference>
<evidence type="ECO:0000256" key="4">
    <source>
        <dbReference type="ARBA" id="ARBA00023157"/>
    </source>
</evidence>
<keyword evidence="4" id="KW-1015">Disulfide bond</keyword>
<sequence length="1562" mass="173757">CHRKCISSKYREPDLTKGESICIDRCVAKWTAIHEQIGHKLVSATAMGDDAKPPPEIPYDYTYPYADEPPLLEELGINFDQIVQKTWAVLTFRNLDANILHDSDLAGPLVFLLTFGFLLLLTGKISFGYIYGFGTLGCIIMYFLLNLMSEQNIKISLTCTVSVLGYCILPMVILSAVSVLMELKSSVVGTVLSVLAILWCASHKRAYLIMSAHTYENATYDEMHDVDIEDKIDPASSAAPVPSTASSGQSTTTRNNMCQPNNINTRPTALSANRAANAIESPFVDPCQIEQATMTTTSGPGTNNLVIASKPQVHSIVTKLIPSGNVSQSPMDSLKEWSVSTFKCTKQRLEEKLGKCSRTFDGPLEAEIERLRENQRKYTMMLNTARSMSIQYSSLVHTQRQLCELMNEMALKYTAGGLQSNFNSATTTVSLETTNGAKLGSKQASKVSVSNNSLASSSTTTSPSPAVMHKTASSNYPADFAPILNHIKMTSNSNLSEDFRKNALVLSIAAKNGEKLCQGECSYQLKSIQSIRTTPISGLTYKKIAALSFFCANLSTLVHKTIEDTLFTIRAFEAARLEYDAERNSLNQVAPTLQTSVVVSSDKLNATKSRYEQLREDVLIKIRFLDENKFKLERTLNRVGQSGKRLALVSLNYEQSNCKMKSMGAIDRKKVNFLQSLIYFMSVAVIAASFVSSRRHNKALDNDDYIQDLTFSTEVYMPYVTPRQDDEYLCTFAKLSGKDAYITGFEPHADAKRVHHLLVFGCSSLGTSAGHWKCSHHYLLCNGMSILYAWGRNADPLRLPDGVGFKVGPSADINYVVLQVHYSHKMPESTYDRSGVSLKLTLTPQPNMAGIQLMASGKGVIPRYKPRTTIDIACQVDRSISVFAYRVHSHALGRVIIGYTYNPNTNEWKTIAKGNPQWPQAFFLTDKTYTITPDDYLIARCVYNSTLRSTDTTIGPTANDEMCNLYLMYYVSNPAFSTDTSGYGNFFDDQLGSQQQISQNIGLASGKCLTKSQDTPLHPPEGSDDPLPANETMDSTVYNRNDRDLFGAMSSHGLENQKMDLTQSLTYTMDQGYPMGESMFGQISGVDIDIDGNIVIFHRANHVWGGETFDMQGNYLLSRSRPIKSDTIVCIDPNTHQIMWSWGKNLFFIPHGLSIDKTGKYIWVTDVALHQVFKFPLRPFIDPHNLNAVVEPIVTLGQRFEHGSDSEHFCQPTSVADVGGYIFIADGYCNSRVLKYSANGRYIGQFGQSIGDNFLTTSSHGQPSFNIPHKVIYIEQHKMLCVADRENGRVICFEMDRTTADSNQLTVPKTELEIARDDFNNRLFSIDYSPAMGGLIIAVSGPPLSPDYEKHVRGYVFNATGGKLISTFVPPTTKTFGMAHDVAISVTGSSVYVVEVSPNQLWRFSRPMPMIHADGMSSKSSQEAVDSSATHLARQRLDQALLNFTDKGNRNGLLYFVLLAFVVLILLAILRNRRRLRYDASSLFSPGFRPMSRRLFDRRKRNEFDRLPMEESDRDDSDSKSDSDVEEFNISQAASIQKQSNYSNGTLQQQANGDCANFKIEV</sequence>
<dbReference type="Proteomes" id="UP000825002">
    <property type="component" value="Unassembled WGS sequence"/>
</dbReference>
<dbReference type="EC" id="1.14.17.3" evidence="1"/>
<dbReference type="GO" id="GO:0004497">
    <property type="term" value="F:monooxygenase activity"/>
    <property type="evidence" value="ECO:0007669"/>
    <property type="project" value="UniProtKB-KW"/>
</dbReference>
<feature type="region of interest" description="Disordered" evidence="7">
    <location>
        <begin position="450"/>
        <end position="469"/>
    </location>
</feature>
<dbReference type="InterPro" id="IPR000323">
    <property type="entry name" value="Cu2_ascorb_mOase_N"/>
</dbReference>
<dbReference type="InterPro" id="IPR014784">
    <property type="entry name" value="Cu2_ascorb_mOase-like_C"/>
</dbReference>
<keyword evidence="2" id="KW-0479">Metal-binding</keyword>
<feature type="transmembrane region" description="Helical" evidence="8">
    <location>
        <begin position="129"/>
        <end position="148"/>
    </location>
</feature>
<feature type="region of interest" description="Disordered" evidence="7">
    <location>
        <begin position="1506"/>
        <end position="1525"/>
    </location>
</feature>
<reference evidence="10 11" key="1">
    <citation type="submission" date="2020-10" db="EMBL/GenBank/DDBJ databases">
        <authorList>
            <person name="Klimov P.B."/>
            <person name="Dyachkov S.M."/>
            <person name="Chetverikov P.E."/>
        </authorList>
    </citation>
    <scope>NUCLEOTIDE SEQUENCE [LARGE SCALE GENOMIC DNA]</scope>
    <source>
        <strain evidence="10">BMOC 18-1129-001#AD2665</strain>
        <tissue evidence="10">Entire mites</tissue>
    </source>
</reference>
<dbReference type="InterPro" id="IPR000720">
    <property type="entry name" value="PHM/PAL"/>
</dbReference>
<dbReference type="SUPFAM" id="SSF49742">
    <property type="entry name" value="PHM/PNGase F"/>
    <property type="match status" value="2"/>
</dbReference>
<feature type="region of interest" description="Disordered" evidence="7">
    <location>
        <begin position="234"/>
        <end position="266"/>
    </location>
</feature>
<accession>A0ABQ7S8C0</accession>
<keyword evidence="10" id="KW-0503">Monooxygenase</keyword>
<feature type="compositionally biased region" description="Basic and acidic residues" evidence="7">
    <location>
        <begin position="1506"/>
        <end position="1523"/>
    </location>
</feature>
<dbReference type="PRINTS" id="PR00790">
    <property type="entry name" value="PAMONOXGNASE"/>
</dbReference>
<feature type="domain" description="AH" evidence="9">
    <location>
        <begin position="545"/>
        <end position="632"/>
    </location>
</feature>
<dbReference type="CDD" id="cd14958">
    <property type="entry name" value="NHL_PAL_like"/>
    <property type="match status" value="1"/>
</dbReference>
<dbReference type="SUPFAM" id="SSF63829">
    <property type="entry name" value="Calcium-dependent phosphotriesterase"/>
    <property type="match status" value="1"/>
</dbReference>
<dbReference type="SUPFAM" id="SSF103657">
    <property type="entry name" value="BAR/IMD domain-like"/>
    <property type="match status" value="2"/>
</dbReference>
<evidence type="ECO:0000256" key="2">
    <source>
        <dbReference type="ARBA" id="ARBA00022723"/>
    </source>
</evidence>
<dbReference type="Pfam" id="PF02953">
    <property type="entry name" value="zf-Tim10_DDP"/>
    <property type="match status" value="1"/>
</dbReference>
<keyword evidence="3" id="KW-0732">Signal</keyword>
<proteinExistence type="predicted"/>
<protein>
    <recommendedName>
        <fullName evidence="1">peptidylglycine monooxygenase</fullName>
        <ecNumber evidence="1">1.14.17.3</ecNumber>
    </recommendedName>
</protein>
<dbReference type="InterPro" id="IPR008977">
    <property type="entry name" value="PHM/PNGase_F_dom_sf"/>
</dbReference>
<keyword evidence="10" id="KW-0560">Oxidoreductase</keyword>
<organism evidence="10 11">
    <name type="scientific">Fragariocoptes setiger</name>
    <dbReference type="NCBI Taxonomy" id="1670756"/>
    <lineage>
        <taxon>Eukaryota</taxon>
        <taxon>Metazoa</taxon>
        <taxon>Ecdysozoa</taxon>
        <taxon>Arthropoda</taxon>
        <taxon>Chelicerata</taxon>
        <taxon>Arachnida</taxon>
        <taxon>Acari</taxon>
        <taxon>Acariformes</taxon>
        <taxon>Trombidiformes</taxon>
        <taxon>Prostigmata</taxon>
        <taxon>Eupodina</taxon>
        <taxon>Eriophyoidea</taxon>
        <taxon>Phytoptidae</taxon>
        <taxon>Fragariocoptes</taxon>
    </lineage>
</organism>
<dbReference type="PANTHER" id="PTHR10680">
    <property type="entry name" value="PEPTIDYL-GLYCINE ALPHA-AMIDATING MONOOXYGENASE"/>
    <property type="match status" value="1"/>
</dbReference>
<feature type="transmembrane region" description="Helical" evidence="8">
    <location>
        <begin position="105"/>
        <end position="123"/>
    </location>
</feature>
<evidence type="ECO:0000256" key="5">
    <source>
        <dbReference type="ARBA" id="ARBA00023180"/>
    </source>
</evidence>
<comment type="catalytic activity">
    <reaction evidence="6">
        <text>a [peptide]-C-terminal glycine + 2 L-ascorbate + O2 = a [peptide]-C-terminal (2S)-2-hydroxyglycine + 2 monodehydro-L-ascorbate radical + H2O</text>
        <dbReference type="Rhea" id="RHEA:21452"/>
        <dbReference type="Rhea" id="RHEA-COMP:13486"/>
        <dbReference type="Rhea" id="RHEA-COMP:15321"/>
        <dbReference type="ChEBI" id="CHEBI:15377"/>
        <dbReference type="ChEBI" id="CHEBI:15379"/>
        <dbReference type="ChEBI" id="CHEBI:38290"/>
        <dbReference type="ChEBI" id="CHEBI:59513"/>
        <dbReference type="ChEBI" id="CHEBI:137000"/>
        <dbReference type="ChEBI" id="CHEBI:142768"/>
        <dbReference type="EC" id="1.14.17.3"/>
    </reaction>
</comment>
<keyword evidence="8" id="KW-0472">Membrane</keyword>
<keyword evidence="8" id="KW-1133">Transmembrane helix</keyword>
<dbReference type="InterPro" id="IPR027267">
    <property type="entry name" value="AH/BAR_dom_sf"/>
</dbReference>
<feature type="compositionally biased region" description="Polar residues" evidence="7">
    <location>
        <begin position="248"/>
        <end position="266"/>
    </location>
</feature>
<dbReference type="Gene3D" id="2.120.10.30">
    <property type="entry name" value="TolB, C-terminal domain"/>
    <property type="match status" value="1"/>
</dbReference>
<dbReference type="InterPro" id="IPR011042">
    <property type="entry name" value="6-blade_b-propeller_TolB-like"/>
</dbReference>
<feature type="transmembrane region" description="Helical" evidence="8">
    <location>
        <begin position="155"/>
        <end position="177"/>
    </location>
</feature>
<dbReference type="Pfam" id="PF03712">
    <property type="entry name" value="Cu2_monoox_C"/>
    <property type="match status" value="1"/>
</dbReference>
<feature type="non-terminal residue" evidence="10">
    <location>
        <position position="1"/>
    </location>
</feature>
<feature type="transmembrane region" description="Helical" evidence="8">
    <location>
        <begin position="183"/>
        <end position="201"/>
    </location>
</feature>
<evidence type="ECO:0000256" key="3">
    <source>
        <dbReference type="ARBA" id="ARBA00022729"/>
    </source>
</evidence>
<dbReference type="Gene3D" id="1.20.1270.60">
    <property type="entry name" value="Arfaptin homology (AH) domain/BAR domain"/>
    <property type="match status" value="1"/>
</dbReference>
<feature type="transmembrane region" description="Helical" evidence="8">
    <location>
        <begin position="1452"/>
        <end position="1470"/>
    </location>
</feature>
<dbReference type="InterPro" id="IPR036939">
    <property type="entry name" value="Cu2_ascorb_mOase_N_sf"/>
</dbReference>
<dbReference type="SUPFAM" id="SSF144122">
    <property type="entry name" value="Tim10-like"/>
    <property type="match status" value="1"/>
</dbReference>